<dbReference type="RefSeq" id="WP_173212508.1">
    <property type="nucleotide sequence ID" value="NZ_CP053921.1"/>
</dbReference>
<evidence type="ECO:0000259" key="6">
    <source>
        <dbReference type="PROSITE" id="PS51918"/>
    </source>
</evidence>
<dbReference type="GO" id="GO:0003824">
    <property type="term" value="F:catalytic activity"/>
    <property type="evidence" value="ECO:0007669"/>
    <property type="project" value="InterPro"/>
</dbReference>
<dbReference type="KEGG" id="emv:HQR01_03220"/>
<name>A0A7D3XGH6_9SPHN</name>
<protein>
    <submittedName>
        <fullName evidence="7">Radical SAM protein</fullName>
    </submittedName>
</protein>
<keyword evidence="8" id="KW-1185">Reference proteome</keyword>
<dbReference type="PROSITE" id="PS51918">
    <property type="entry name" value="RADICAL_SAM"/>
    <property type="match status" value="1"/>
</dbReference>
<dbReference type="GO" id="GO:0046872">
    <property type="term" value="F:metal ion binding"/>
    <property type="evidence" value="ECO:0007669"/>
    <property type="project" value="UniProtKB-KW"/>
</dbReference>
<dbReference type="InterPro" id="IPR058240">
    <property type="entry name" value="rSAM_sf"/>
</dbReference>
<dbReference type="CDD" id="cd01335">
    <property type="entry name" value="Radical_SAM"/>
    <property type="match status" value="1"/>
</dbReference>
<evidence type="ECO:0000256" key="2">
    <source>
        <dbReference type="ARBA" id="ARBA00022691"/>
    </source>
</evidence>
<keyword evidence="2" id="KW-0949">S-adenosyl-L-methionine</keyword>
<keyword evidence="3" id="KW-0479">Metal-binding</keyword>
<evidence type="ECO:0000256" key="5">
    <source>
        <dbReference type="ARBA" id="ARBA00023014"/>
    </source>
</evidence>
<proteinExistence type="predicted"/>
<dbReference type="Gene3D" id="3.20.20.70">
    <property type="entry name" value="Aldolase class I"/>
    <property type="match status" value="1"/>
</dbReference>
<feature type="domain" description="Radical SAM core" evidence="6">
    <location>
        <begin position="46"/>
        <end position="275"/>
    </location>
</feature>
<dbReference type="AlphaFoldDB" id="A0A7D3XGH6"/>
<sequence length="328" mass="35118">MATRSASRNVPTGPSPFAVEAAPLPAEKFADPRVTAKGEERASVALTKLETLWLNTGTLCNLACATCYIESSPTNDALVYLSADHAARFLDEAQAMGTREIGFTGGEPFMNPDMLAMLEDTLGRGFEALVLTNAMKPMRRHEAALLSLRERFGSKLTLRVSLDHHSGPVHEAERGPRSWEPALDGLRWLSANGFSIAVAGRLLPGESEADARPAYADLFAREGIAVDAADPARLSLFPEMDAAKDVAEITSACWDILGKDPRDIMCATSRMVVHRKGEPAPRVVACTLIPYDPGFDMGGTLAEASRPVALNHPHCARFCVLGGASCSA</sequence>
<dbReference type="SUPFAM" id="SSF102114">
    <property type="entry name" value="Radical SAM enzymes"/>
    <property type="match status" value="1"/>
</dbReference>
<keyword evidence="5" id="KW-0411">Iron-sulfur</keyword>
<dbReference type="GO" id="GO:0051536">
    <property type="term" value="F:iron-sulfur cluster binding"/>
    <property type="evidence" value="ECO:0007669"/>
    <property type="project" value="UniProtKB-KW"/>
</dbReference>
<accession>A0A7D3XGH6</accession>
<gene>
    <name evidence="7" type="ORF">HQR01_03220</name>
</gene>
<dbReference type="SFLD" id="SFLDG01067">
    <property type="entry name" value="SPASM/twitch_domain_containing"/>
    <property type="match status" value="1"/>
</dbReference>
<evidence type="ECO:0000313" key="8">
    <source>
        <dbReference type="Proteomes" id="UP000504693"/>
    </source>
</evidence>
<dbReference type="EMBL" id="CP053921">
    <property type="protein sequence ID" value="QKG70453.1"/>
    <property type="molecule type" value="Genomic_DNA"/>
</dbReference>
<dbReference type="InterPro" id="IPR013785">
    <property type="entry name" value="Aldolase_TIM"/>
</dbReference>
<dbReference type="InterPro" id="IPR007197">
    <property type="entry name" value="rSAM"/>
</dbReference>
<evidence type="ECO:0000256" key="1">
    <source>
        <dbReference type="ARBA" id="ARBA00001966"/>
    </source>
</evidence>
<evidence type="ECO:0000256" key="4">
    <source>
        <dbReference type="ARBA" id="ARBA00023004"/>
    </source>
</evidence>
<comment type="cofactor">
    <cofactor evidence="1">
        <name>[4Fe-4S] cluster</name>
        <dbReference type="ChEBI" id="CHEBI:49883"/>
    </cofactor>
</comment>
<dbReference type="Proteomes" id="UP000504693">
    <property type="component" value="Chromosome"/>
</dbReference>
<dbReference type="InterPro" id="IPR050377">
    <property type="entry name" value="Radical_SAM_PqqE_MftC-like"/>
</dbReference>
<dbReference type="SFLD" id="SFLDS00029">
    <property type="entry name" value="Radical_SAM"/>
    <property type="match status" value="1"/>
</dbReference>
<dbReference type="PANTHER" id="PTHR11228:SF7">
    <property type="entry name" value="PQQA PEPTIDE CYCLASE"/>
    <property type="match status" value="1"/>
</dbReference>
<dbReference type="PANTHER" id="PTHR11228">
    <property type="entry name" value="RADICAL SAM DOMAIN PROTEIN"/>
    <property type="match status" value="1"/>
</dbReference>
<dbReference type="Pfam" id="PF04055">
    <property type="entry name" value="Radical_SAM"/>
    <property type="match status" value="1"/>
</dbReference>
<organism evidence="7 8">
    <name type="scientific">Erythrobacter mangrovi</name>
    <dbReference type="NCBI Taxonomy" id="2739433"/>
    <lineage>
        <taxon>Bacteria</taxon>
        <taxon>Pseudomonadati</taxon>
        <taxon>Pseudomonadota</taxon>
        <taxon>Alphaproteobacteria</taxon>
        <taxon>Sphingomonadales</taxon>
        <taxon>Erythrobacteraceae</taxon>
        <taxon>Erythrobacter/Porphyrobacter group</taxon>
        <taxon>Erythrobacter</taxon>
    </lineage>
</organism>
<reference evidence="7 8" key="1">
    <citation type="submission" date="2020-05" db="EMBL/GenBank/DDBJ databases">
        <title>Erythrobacter mangrovi sp. nov., isolated from rhizosphere soil of mangrove plant (Kandelia candel).</title>
        <authorList>
            <person name="Ye Y.H."/>
        </authorList>
    </citation>
    <scope>NUCLEOTIDE SEQUENCE [LARGE SCALE GENOMIC DNA]</scope>
    <source>
        <strain evidence="7 8">EB310</strain>
    </source>
</reference>
<keyword evidence="4" id="KW-0408">Iron</keyword>
<evidence type="ECO:0000313" key="7">
    <source>
        <dbReference type="EMBL" id="QKG70453.1"/>
    </source>
</evidence>
<evidence type="ECO:0000256" key="3">
    <source>
        <dbReference type="ARBA" id="ARBA00022723"/>
    </source>
</evidence>